<dbReference type="InterPro" id="IPR029071">
    <property type="entry name" value="Ubiquitin-like_domsf"/>
</dbReference>
<accession>A0A0H2RHU6</accession>
<name>A0A0H2RHU6_9AGAM</name>
<evidence type="ECO:0000259" key="2">
    <source>
        <dbReference type="PROSITE" id="PS50053"/>
    </source>
</evidence>
<feature type="region of interest" description="Disordered" evidence="1">
    <location>
        <begin position="264"/>
        <end position="289"/>
    </location>
</feature>
<dbReference type="InParanoid" id="A0A0H2RHU6"/>
<dbReference type="Gene3D" id="3.10.20.90">
    <property type="entry name" value="Phosphatidylinositol 3-kinase Catalytic Subunit, Chain A, domain 1"/>
    <property type="match status" value="1"/>
</dbReference>
<evidence type="ECO:0000256" key="1">
    <source>
        <dbReference type="SAM" id="MobiDB-lite"/>
    </source>
</evidence>
<dbReference type="Pfam" id="PF00240">
    <property type="entry name" value="ubiquitin"/>
    <property type="match status" value="1"/>
</dbReference>
<feature type="compositionally biased region" description="Polar residues" evidence="1">
    <location>
        <begin position="267"/>
        <end position="277"/>
    </location>
</feature>
<dbReference type="SUPFAM" id="SSF54236">
    <property type="entry name" value="Ubiquitin-like"/>
    <property type="match status" value="1"/>
</dbReference>
<protein>
    <recommendedName>
        <fullName evidence="2">Ubiquitin-like domain-containing protein</fullName>
    </recommendedName>
</protein>
<reference evidence="3 4" key="1">
    <citation type="submission" date="2015-04" db="EMBL/GenBank/DDBJ databases">
        <title>Complete genome sequence of Schizopora paradoxa KUC8140, a cosmopolitan wood degrader in East Asia.</title>
        <authorList>
            <consortium name="DOE Joint Genome Institute"/>
            <person name="Min B."/>
            <person name="Park H."/>
            <person name="Jang Y."/>
            <person name="Kim J.-J."/>
            <person name="Kim K.H."/>
            <person name="Pangilinan J."/>
            <person name="Lipzen A."/>
            <person name="Riley R."/>
            <person name="Grigoriev I.V."/>
            <person name="Spatafora J.W."/>
            <person name="Choi I.-G."/>
        </authorList>
    </citation>
    <scope>NUCLEOTIDE SEQUENCE [LARGE SCALE GENOMIC DNA]</scope>
    <source>
        <strain evidence="3 4">KUC8140</strain>
    </source>
</reference>
<proteinExistence type="predicted"/>
<dbReference type="EMBL" id="KQ085998">
    <property type="protein sequence ID" value="KLO11510.1"/>
    <property type="molecule type" value="Genomic_DNA"/>
</dbReference>
<sequence>MATPSAPPDVLDNIVQSYEPLVARYGERNVVIQRHTSYERLITSLKSTFPSLEPIANERIFVTTTLPDRGEEKIEITPDLWAELVPSLREIQVETREPHPSEDSFTVVLCVNLRDGTHKKTRFRCKPETRVGDIMETIAANENVGIDDLRPTYGGARISMDVTLAECGIEDGDHIDVFPTMKGRKPVIYLLPPRPLENVDVRLSLAPAWEFTVVYPFVKIKGGGDGQSVSWTVSAKPDGTLTERSTNTEVSYLYWEAQAKPERLVTPPNSRPSTPLSSRPEAFDPSRPQEWLTPESSVVVKTNEIPAYLDAVLKALTLHTEARTSFITFWLPYLQKYAYIALRFLPQAAYEESAPLSIEPKPDVVTRIFMIFQGISGNDEKWTEARTHSDLNLEQRWRDAVGVDSARALNTSLFRVLEWGGMEIIA</sequence>
<dbReference type="InterPro" id="IPR000626">
    <property type="entry name" value="Ubiquitin-like_dom"/>
</dbReference>
<evidence type="ECO:0000313" key="3">
    <source>
        <dbReference type="EMBL" id="KLO11510.1"/>
    </source>
</evidence>
<keyword evidence="4" id="KW-1185">Reference proteome</keyword>
<dbReference type="CDD" id="cd01763">
    <property type="entry name" value="Ubl_SUMO_like"/>
    <property type="match status" value="1"/>
</dbReference>
<feature type="domain" description="Ubiquitin-like" evidence="2">
    <location>
        <begin position="109"/>
        <end position="184"/>
    </location>
</feature>
<dbReference type="OrthoDB" id="428577at2759"/>
<dbReference type="AlphaFoldDB" id="A0A0H2RHU6"/>
<organism evidence="3 4">
    <name type="scientific">Schizopora paradoxa</name>
    <dbReference type="NCBI Taxonomy" id="27342"/>
    <lineage>
        <taxon>Eukaryota</taxon>
        <taxon>Fungi</taxon>
        <taxon>Dikarya</taxon>
        <taxon>Basidiomycota</taxon>
        <taxon>Agaricomycotina</taxon>
        <taxon>Agaricomycetes</taxon>
        <taxon>Hymenochaetales</taxon>
        <taxon>Schizoporaceae</taxon>
        <taxon>Schizopora</taxon>
    </lineage>
</organism>
<dbReference type="SMART" id="SM00213">
    <property type="entry name" value="UBQ"/>
    <property type="match status" value="1"/>
</dbReference>
<dbReference type="PROSITE" id="PS50053">
    <property type="entry name" value="UBIQUITIN_2"/>
    <property type="match status" value="1"/>
</dbReference>
<dbReference type="STRING" id="27342.A0A0H2RHU6"/>
<dbReference type="Proteomes" id="UP000053477">
    <property type="component" value="Unassembled WGS sequence"/>
</dbReference>
<evidence type="ECO:0000313" key="4">
    <source>
        <dbReference type="Proteomes" id="UP000053477"/>
    </source>
</evidence>
<gene>
    <name evidence="3" type="ORF">SCHPADRAFT_905936</name>
</gene>